<evidence type="ECO:0000256" key="5">
    <source>
        <dbReference type="ARBA" id="ARBA00023136"/>
    </source>
</evidence>
<gene>
    <name evidence="11" type="ORF">EB796_012588</name>
</gene>
<evidence type="ECO:0000256" key="3">
    <source>
        <dbReference type="ARBA" id="ARBA00022692"/>
    </source>
</evidence>
<dbReference type="PRINTS" id="PR00220">
    <property type="entry name" value="SYNAPTOPHYSN"/>
</dbReference>
<keyword evidence="3 7" id="KW-0812">Transmembrane</keyword>
<sequence>MAQLNKGLTVGPVPVRFLFVSIMDLLSNVKADFEVLREPRGFMRVVQLVLAIFAFATITSVKTGTQIRVYCTSASNVTSSHKIEINYSYPFRFKKTADVMLPFCEQEKEVTSGLFTKNYSSSAEFFCFVGVVSFLMQVVLIPAYVFITPVFAKDSLASKLDFLVSVAWTILWFIASTAWADNLNKMAKYVQPENMIEELGDHCQPGMCQPIRSGDNSTLTVSAMFGFLNMGLCGASLWFLFKETEWHKDKEGAGHEDPNNVYSDPEYQGGGESQHLTSADIKFSIAISDITG</sequence>
<feature type="transmembrane region" description="Helical" evidence="9">
    <location>
        <begin position="13"/>
        <end position="29"/>
    </location>
</feature>
<dbReference type="AlphaFoldDB" id="A0A7J7JTV5"/>
<evidence type="ECO:0000313" key="12">
    <source>
        <dbReference type="Proteomes" id="UP000593567"/>
    </source>
</evidence>
<dbReference type="Proteomes" id="UP000593567">
    <property type="component" value="Unassembled WGS sequence"/>
</dbReference>
<dbReference type="Pfam" id="PF01284">
    <property type="entry name" value="MARVEL"/>
    <property type="match status" value="1"/>
</dbReference>
<feature type="domain" description="MARVEL" evidence="10">
    <location>
        <begin position="35"/>
        <end position="245"/>
    </location>
</feature>
<evidence type="ECO:0000256" key="9">
    <source>
        <dbReference type="SAM" id="Phobius"/>
    </source>
</evidence>
<dbReference type="OrthoDB" id="10006326at2759"/>
<reference evidence="11" key="1">
    <citation type="submission" date="2020-06" db="EMBL/GenBank/DDBJ databases">
        <title>Draft genome of Bugula neritina, a colonial animal packing powerful symbionts and potential medicines.</title>
        <authorList>
            <person name="Rayko M."/>
        </authorList>
    </citation>
    <scope>NUCLEOTIDE SEQUENCE [LARGE SCALE GENOMIC DNA]</scope>
    <source>
        <strain evidence="11">Kwan_BN1</strain>
    </source>
</reference>
<proteinExistence type="inferred from homology"/>
<evidence type="ECO:0000256" key="6">
    <source>
        <dbReference type="ARBA" id="ARBA00023180"/>
    </source>
</evidence>
<dbReference type="PANTHER" id="PTHR10306">
    <property type="entry name" value="SYNAPTOPHYSIN"/>
    <property type="match status" value="1"/>
</dbReference>
<dbReference type="GO" id="GO:0016020">
    <property type="term" value="C:membrane"/>
    <property type="evidence" value="ECO:0007669"/>
    <property type="project" value="UniProtKB-SubCell"/>
</dbReference>
<feature type="transmembrane region" description="Helical" evidence="9">
    <location>
        <begin position="160"/>
        <end position="180"/>
    </location>
</feature>
<keyword evidence="5 7" id="KW-0472">Membrane</keyword>
<dbReference type="PANTHER" id="PTHR10306:SF17">
    <property type="entry name" value="MARVEL DOMAIN-CONTAINING PROTEIN"/>
    <property type="match status" value="1"/>
</dbReference>
<dbReference type="InterPro" id="IPR001285">
    <property type="entry name" value="Synaptophysin/porin"/>
</dbReference>
<feature type="region of interest" description="Disordered" evidence="8">
    <location>
        <begin position="250"/>
        <end position="274"/>
    </location>
</feature>
<dbReference type="InterPro" id="IPR008253">
    <property type="entry name" value="Marvel"/>
</dbReference>
<keyword evidence="12" id="KW-1185">Reference proteome</keyword>
<feature type="transmembrane region" description="Helical" evidence="9">
    <location>
        <begin position="41"/>
        <end position="61"/>
    </location>
</feature>
<dbReference type="PROSITE" id="PS51225">
    <property type="entry name" value="MARVEL"/>
    <property type="match status" value="1"/>
</dbReference>
<keyword evidence="4 9" id="KW-1133">Transmembrane helix</keyword>
<evidence type="ECO:0000256" key="7">
    <source>
        <dbReference type="PROSITE-ProRule" id="PRU00581"/>
    </source>
</evidence>
<evidence type="ECO:0000256" key="8">
    <source>
        <dbReference type="SAM" id="MobiDB-lite"/>
    </source>
</evidence>
<comment type="similarity">
    <text evidence="2">Belongs to the synaptophysin/synaptobrevin family.</text>
</comment>
<protein>
    <submittedName>
        <fullName evidence="11">SYP</fullName>
    </submittedName>
</protein>
<feature type="transmembrane region" description="Helical" evidence="9">
    <location>
        <begin position="219"/>
        <end position="241"/>
    </location>
</feature>
<dbReference type="EMBL" id="VXIV02001855">
    <property type="protein sequence ID" value="KAF6029094.1"/>
    <property type="molecule type" value="Genomic_DNA"/>
</dbReference>
<feature type="transmembrane region" description="Helical" evidence="9">
    <location>
        <begin position="123"/>
        <end position="148"/>
    </location>
</feature>
<dbReference type="GO" id="GO:0008021">
    <property type="term" value="C:synaptic vesicle"/>
    <property type="evidence" value="ECO:0007669"/>
    <property type="project" value="InterPro"/>
</dbReference>
<comment type="subcellular location">
    <subcellularLocation>
        <location evidence="1">Membrane</location>
        <topology evidence="1">Multi-pass membrane protein</topology>
    </subcellularLocation>
</comment>
<evidence type="ECO:0000256" key="2">
    <source>
        <dbReference type="ARBA" id="ARBA00006476"/>
    </source>
</evidence>
<evidence type="ECO:0000256" key="4">
    <source>
        <dbReference type="ARBA" id="ARBA00022989"/>
    </source>
</evidence>
<evidence type="ECO:0000313" key="11">
    <source>
        <dbReference type="EMBL" id="KAF6029094.1"/>
    </source>
</evidence>
<accession>A0A7J7JTV5</accession>
<evidence type="ECO:0000259" key="10">
    <source>
        <dbReference type="PROSITE" id="PS51225"/>
    </source>
</evidence>
<comment type="caution">
    <text evidence="11">The sequence shown here is derived from an EMBL/GenBank/DDBJ whole genome shotgun (WGS) entry which is preliminary data.</text>
</comment>
<organism evidence="11 12">
    <name type="scientific">Bugula neritina</name>
    <name type="common">Brown bryozoan</name>
    <name type="synonym">Sertularia neritina</name>
    <dbReference type="NCBI Taxonomy" id="10212"/>
    <lineage>
        <taxon>Eukaryota</taxon>
        <taxon>Metazoa</taxon>
        <taxon>Spiralia</taxon>
        <taxon>Lophotrochozoa</taxon>
        <taxon>Bryozoa</taxon>
        <taxon>Gymnolaemata</taxon>
        <taxon>Cheilostomatida</taxon>
        <taxon>Flustrina</taxon>
        <taxon>Buguloidea</taxon>
        <taxon>Bugulidae</taxon>
        <taxon>Bugula</taxon>
    </lineage>
</organism>
<evidence type="ECO:0000256" key="1">
    <source>
        <dbReference type="ARBA" id="ARBA00004141"/>
    </source>
</evidence>
<keyword evidence="6" id="KW-0325">Glycoprotein</keyword>
<name>A0A7J7JTV5_BUGNE</name>